<gene>
    <name evidence="2" type="ORF">DRF62_20010</name>
</gene>
<feature type="compositionally biased region" description="Basic and acidic residues" evidence="1">
    <location>
        <begin position="206"/>
        <end position="216"/>
    </location>
</feature>
<organism evidence="2 3">
    <name type="scientific">Chryseobacterium piscium</name>
    <dbReference type="NCBI Taxonomy" id="333702"/>
    <lineage>
        <taxon>Bacteria</taxon>
        <taxon>Pseudomonadati</taxon>
        <taxon>Bacteroidota</taxon>
        <taxon>Flavobacteriia</taxon>
        <taxon>Flavobacteriales</taxon>
        <taxon>Weeksellaceae</taxon>
        <taxon>Chryseobacterium group</taxon>
        <taxon>Chryseobacterium</taxon>
    </lineage>
</organism>
<accession>A0A3D9B349</accession>
<evidence type="ECO:0000313" key="3">
    <source>
        <dbReference type="Proteomes" id="UP000256512"/>
    </source>
</evidence>
<dbReference type="RefSeq" id="WP_115951852.1">
    <property type="nucleotide sequence ID" value="NZ_QNVS01000131.1"/>
</dbReference>
<dbReference type="AlphaFoldDB" id="A0A3D9B349"/>
<dbReference type="EMBL" id="QNVS01000131">
    <property type="protein sequence ID" value="REC47656.1"/>
    <property type="molecule type" value="Genomic_DNA"/>
</dbReference>
<protein>
    <recommendedName>
        <fullName evidence="4">RepA protein</fullName>
    </recommendedName>
</protein>
<comment type="caution">
    <text evidence="2">The sequence shown here is derived from an EMBL/GenBank/DDBJ whole genome shotgun (WGS) entry which is preliminary data.</text>
</comment>
<proteinExistence type="predicted"/>
<evidence type="ECO:0008006" key="4">
    <source>
        <dbReference type="Google" id="ProtNLM"/>
    </source>
</evidence>
<keyword evidence="3" id="KW-1185">Reference proteome</keyword>
<feature type="region of interest" description="Disordered" evidence="1">
    <location>
        <begin position="206"/>
        <end position="231"/>
    </location>
</feature>
<reference evidence="2 3" key="1">
    <citation type="journal article" date="2006" name="Int. J. Syst. Evol. Microbiol.">
        <title>Chryseobacterium piscium sp. nov., isolated from fish of the South Atlantic Ocean off South Africa.</title>
        <authorList>
            <person name="de Beer H."/>
            <person name="Hugo C.J."/>
            <person name="Jooste P.J."/>
            <person name="Vancanneyt M."/>
            <person name="Coenye T."/>
            <person name="Vandamme P."/>
        </authorList>
    </citation>
    <scope>NUCLEOTIDE SEQUENCE [LARGE SCALE GENOMIC DNA]</scope>
    <source>
        <strain evidence="2 3">CCUG 51923</strain>
    </source>
</reference>
<name>A0A3D9B349_9FLAO</name>
<sequence length="231" mass="27054">MKNDRTEVKLNDIKKHETNPFMVELKGKMFLQPRANMIIAKGENIVNMETGEVIKDNTLIGRRKVVDKSQFAKIYASEIGILYELSKSAQNVFLYLTKVMDYDNKAYFNYLSDFQKLGYKGYNTPYLGLKELIQRDIIASAVMPHFYWMNPAIVCKGERFSKYTEYLTEEEAKREQEFLLKQQGRKFIENMPQSVSDKFSYASNKIDRTSENENIHPDQTTLNFDDENPYP</sequence>
<evidence type="ECO:0000313" key="2">
    <source>
        <dbReference type="EMBL" id="REC47656.1"/>
    </source>
</evidence>
<evidence type="ECO:0000256" key="1">
    <source>
        <dbReference type="SAM" id="MobiDB-lite"/>
    </source>
</evidence>
<dbReference type="Proteomes" id="UP000256512">
    <property type="component" value="Unassembled WGS sequence"/>
</dbReference>